<dbReference type="InterPro" id="IPR052762">
    <property type="entry name" value="PCW_deacetylase/CE"/>
</dbReference>
<dbReference type="Pfam" id="PF14200">
    <property type="entry name" value="RicinB_lectin_2"/>
    <property type="match status" value="2"/>
</dbReference>
<dbReference type="Proteomes" id="UP000324611">
    <property type="component" value="Unassembled WGS sequence"/>
</dbReference>
<dbReference type="InterPro" id="IPR036514">
    <property type="entry name" value="SGNH_hydro_sf"/>
</dbReference>
<keyword evidence="1" id="KW-0732">Signal</keyword>
<dbReference type="PROSITE" id="PS50231">
    <property type="entry name" value="RICIN_B_LECTIN"/>
    <property type="match status" value="1"/>
</dbReference>
<dbReference type="SUPFAM" id="SSF52266">
    <property type="entry name" value="SGNH hydrolase"/>
    <property type="match status" value="1"/>
</dbReference>
<dbReference type="PANTHER" id="PTHR37834:SF2">
    <property type="entry name" value="ESTERASE, SGNH HYDROLASE-TYPE"/>
    <property type="match status" value="1"/>
</dbReference>
<feature type="chain" id="PRO_5022686653" description="Ricin B lectin domain-containing protein" evidence="1">
    <location>
        <begin position="25"/>
        <end position="500"/>
    </location>
</feature>
<dbReference type="InterPro" id="IPR035992">
    <property type="entry name" value="Ricin_B-like_lectins"/>
</dbReference>
<evidence type="ECO:0000259" key="2">
    <source>
        <dbReference type="SMART" id="SM00458"/>
    </source>
</evidence>
<dbReference type="SUPFAM" id="SSF50370">
    <property type="entry name" value="Ricin B-like lectins"/>
    <property type="match status" value="1"/>
</dbReference>
<keyword evidence="4" id="KW-1185">Reference proteome</keyword>
<dbReference type="SMART" id="SM00458">
    <property type="entry name" value="RICIN"/>
    <property type="match status" value="1"/>
</dbReference>
<dbReference type="AlphaFoldDB" id="A0A5B2VMI9"/>
<dbReference type="InterPro" id="IPR037461">
    <property type="entry name" value="CtCE2-like_dom"/>
</dbReference>
<dbReference type="Pfam" id="PF13472">
    <property type="entry name" value="Lipase_GDSL_2"/>
    <property type="match status" value="1"/>
</dbReference>
<dbReference type="Gene3D" id="3.40.50.1110">
    <property type="entry name" value="SGNH hydrolase"/>
    <property type="match status" value="1"/>
</dbReference>
<evidence type="ECO:0000313" key="3">
    <source>
        <dbReference type="EMBL" id="KAA2239870.1"/>
    </source>
</evidence>
<reference evidence="3 4" key="2">
    <citation type="submission" date="2019-09" db="EMBL/GenBank/DDBJ databases">
        <authorList>
            <person name="Jin C."/>
        </authorList>
    </citation>
    <scope>NUCLEOTIDE SEQUENCE [LARGE SCALE GENOMIC DNA]</scope>
    <source>
        <strain evidence="3 4">BN140078</strain>
    </source>
</reference>
<dbReference type="PANTHER" id="PTHR37834">
    <property type="entry name" value="GDSL-LIKE LIPASE/ACYLHYDROLASE DOMAIN PROTEIN (AFU_ORTHOLOGUE AFUA_2G00620)"/>
    <property type="match status" value="1"/>
</dbReference>
<evidence type="ECO:0000313" key="4">
    <source>
        <dbReference type="Proteomes" id="UP000324611"/>
    </source>
</evidence>
<protein>
    <recommendedName>
        <fullName evidence="2">Ricin B lectin domain-containing protein</fullName>
    </recommendedName>
</protein>
<organism evidence="3 4">
    <name type="scientific">Chitinophaga agrisoli</name>
    <dbReference type="NCBI Taxonomy" id="2607653"/>
    <lineage>
        <taxon>Bacteria</taxon>
        <taxon>Pseudomonadati</taxon>
        <taxon>Bacteroidota</taxon>
        <taxon>Chitinophagia</taxon>
        <taxon>Chitinophagales</taxon>
        <taxon>Chitinophagaceae</taxon>
        <taxon>Chitinophaga</taxon>
    </lineage>
</organism>
<proteinExistence type="predicted"/>
<dbReference type="Gene3D" id="2.60.120.260">
    <property type="entry name" value="Galactose-binding domain-like"/>
    <property type="match status" value="1"/>
</dbReference>
<reference evidence="3 4" key="1">
    <citation type="submission" date="2019-09" db="EMBL/GenBank/DDBJ databases">
        <title>Chitinophaga ginsengihumi sp. nov., isolated from soil of ginseng rhizosphere.</title>
        <authorList>
            <person name="Lee J."/>
        </authorList>
    </citation>
    <scope>NUCLEOTIDE SEQUENCE [LARGE SCALE GENOMIC DNA]</scope>
    <source>
        <strain evidence="3 4">BN140078</strain>
    </source>
</reference>
<dbReference type="EMBL" id="VUOC01000004">
    <property type="protein sequence ID" value="KAA2239870.1"/>
    <property type="molecule type" value="Genomic_DNA"/>
</dbReference>
<dbReference type="Pfam" id="PF17996">
    <property type="entry name" value="CE2_N"/>
    <property type="match status" value="1"/>
</dbReference>
<dbReference type="Gene3D" id="2.80.10.50">
    <property type="match status" value="3"/>
</dbReference>
<comment type="caution">
    <text evidence="3">The sequence shown here is derived from an EMBL/GenBank/DDBJ whole genome shotgun (WGS) entry which is preliminary data.</text>
</comment>
<gene>
    <name evidence="3" type="ORF">F0L74_27170</name>
</gene>
<dbReference type="GO" id="GO:0052689">
    <property type="term" value="F:carboxylic ester hydrolase activity"/>
    <property type="evidence" value="ECO:0007669"/>
    <property type="project" value="InterPro"/>
</dbReference>
<dbReference type="CDD" id="cd00161">
    <property type="entry name" value="beta-trefoil_Ricin-like"/>
    <property type="match status" value="1"/>
</dbReference>
<name>A0A5B2VMI9_9BACT</name>
<dbReference type="InterPro" id="IPR040794">
    <property type="entry name" value="CE2_N"/>
</dbReference>
<feature type="signal peptide" evidence="1">
    <location>
        <begin position="1"/>
        <end position="24"/>
    </location>
</feature>
<accession>A0A5B2VMI9</accession>
<sequence length="500" mass="54191">MKTLKLFSLAALALLNLCCVKSHMMDPDADTGKALKTGAATPNAAAIPGDLADTNIKYFGRWDFSNPAEYASYWGGAYIRVNFTGTTVKIKVGYPTHYFAKIDNGPWVSYYNANGTINLTPVPLANGTHTLSVAQGKDYDYQFKFQGLILDAGAVTSPPPVFSQLIEWIGDSITAGYTDEQVNVSGYPWVCSETLLHTEHTQIAYPGVRLVSGSDNGPGMDVQYFKLQNPAYTTAPAWDFTRYTPKVIVINLGTNDNGHVPEDQFRDTYTSFLANIRAKFPNVEIFVMRTFINVMTNPTIAAVNARIAAGDTKVHYIDTNGWLTNADYTDGLHPSVAGNIKAAGLLQPVIAPYLDGTPSQQLTTGTYKVINRNSGLSLDAKDLLTANNTPLQQWAYGGGANQEWTVTQLGNGRYKITGVQSGRSLQVKNNATADGTGIVLYDYTNQSWIVTPTTSGYYTIQSASSNKFVEVAGGSTANGALVQQWAPTNAANQQWAFQAP</sequence>
<dbReference type="CDD" id="cd01831">
    <property type="entry name" value="Endoglucanase_E_like"/>
    <property type="match status" value="1"/>
</dbReference>
<dbReference type="InterPro" id="IPR013830">
    <property type="entry name" value="SGNH_hydro"/>
</dbReference>
<evidence type="ECO:0000256" key="1">
    <source>
        <dbReference type="SAM" id="SignalP"/>
    </source>
</evidence>
<dbReference type="RefSeq" id="WP_149841047.1">
    <property type="nucleotide sequence ID" value="NZ_VUOC01000004.1"/>
</dbReference>
<dbReference type="InterPro" id="IPR000772">
    <property type="entry name" value="Ricin_B_lectin"/>
</dbReference>
<feature type="domain" description="Ricin B lectin" evidence="2">
    <location>
        <begin position="364"/>
        <end position="498"/>
    </location>
</feature>